<comment type="caution">
    <text evidence="1">The sequence shown here is derived from an EMBL/GenBank/DDBJ whole genome shotgun (WGS) entry which is preliminary data.</text>
</comment>
<gene>
    <name evidence="1" type="ORF">IHV25_06645</name>
</gene>
<sequence>MKVLSLASLSNTWGFHGYQEATLLRALALRGATVDYYGCDALSGICAVTPVERSRKEQEAFCRRCFRRGSARAAEAGLSLRSLCTQVSAGDRDCARTWAASLTPEMFSRAVYGLWALGDWVVGTVLSQFRLASYEPGNPDVDAAFRRYLEGGLLWALTLERLLDREAYDRIVLFNGRHSNERISREIAGMRGIPFYTHEAGWVPETIIMARNTATGATSRLSELVRDWEDVPLTRDEIEEIVLYQFQREWGSQTSVGGTAFASLNFDSDADLYRKLGIAPETSVWAVFPSSTDELSADPEFAKVHPPGEQNAWILRVLDEAARYPHVHVVLRVHPNMARGGLYTREAREDIAFYQSLKESGRERLTVIDAEDPFSTYGLMKIADVGLSYASTCSLEMGLHGKQNCYGSRLFLSEFRGTEVLTTRESIAEAFARYALIPKGFRSAAFQRPAFRLLYTLRNLWGFPFPFVAMPNARSARLAWREPGELAPNRDPVLDFLCEAVLTNAPPRRLPGPAEQARTREDEDRIWSQPLDIEREGLRLVLERGTYALPPDGVIRLTSRGGNGQTYVLGGWRKPRAGYRALQRSTARLAFQAGDGKPVSGITVDCFARAGVEVEVTLNGHSLTRFPGTGGIVRVCLPVSDGILAGLNVLAFEARPNAGSVKDMGPRGLSLGVLRLAFSQPGREAVLPSMASTRLRFAPLLAALKLARRL</sequence>
<accession>A0A8J7CCL6</accession>
<organism evidence="1 2">
    <name type="scientific">Phaeovibrio sulfidiphilus</name>
    <dbReference type="NCBI Taxonomy" id="1220600"/>
    <lineage>
        <taxon>Bacteria</taxon>
        <taxon>Pseudomonadati</taxon>
        <taxon>Pseudomonadota</taxon>
        <taxon>Alphaproteobacteria</taxon>
        <taxon>Rhodospirillales</taxon>
        <taxon>Rhodospirillaceae</taxon>
        <taxon>Phaeovibrio</taxon>
    </lineage>
</organism>
<dbReference type="AlphaFoldDB" id="A0A8J7CCL6"/>
<protein>
    <recommendedName>
        <fullName evidence="3">Capsule polysaccharide biosynthesis protein</fullName>
    </recommendedName>
</protein>
<dbReference type="EMBL" id="JACZHT010000004">
    <property type="protein sequence ID" value="MBE1237323.1"/>
    <property type="molecule type" value="Genomic_DNA"/>
</dbReference>
<dbReference type="RefSeq" id="WP_192534335.1">
    <property type="nucleotide sequence ID" value="NZ_JACZHT010000004.1"/>
</dbReference>
<name>A0A8J7CCL6_9PROT</name>
<keyword evidence="2" id="KW-1185">Reference proteome</keyword>
<evidence type="ECO:0000313" key="1">
    <source>
        <dbReference type="EMBL" id="MBE1237323.1"/>
    </source>
</evidence>
<evidence type="ECO:0000313" key="2">
    <source>
        <dbReference type="Proteomes" id="UP000631034"/>
    </source>
</evidence>
<dbReference type="Proteomes" id="UP000631034">
    <property type="component" value="Unassembled WGS sequence"/>
</dbReference>
<evidence type="ECO:0008006" key="3">
    <source>
        <dbReference type="Google" id="ProtNLM"/>
    </source>
</evidence>
<proteinExistence type="predicted"/>
<reference evidence="1" key="1">
    <citation type="submission" date="2020-10" db="EMBL/GenBank/DDBJ databases">
        <title>Genome sequence of the unusual species of purple photosynthetic bacteria, Phaeovibrio sulfidiphilus DSM 23193, type strain.</title>
        <authorList>
            <person name="Kyndt J.A."/>
            <person name="Meyer T.E."/>
        </authorList>
    </citation>
    <scope>NUCLEOTIDE SEQUENCE</scope>
    <source>
        <strain evidence="1">DSM 23193</strain>
    </source>
</reference>